<proteinExistence type="inferred from homology"/>
<evidence type="ECO:0000313" key="4">
    <source>
        <dbReference type="EMBL" id="MFC3661546.1"/>
    </source>
</evidence>
<comment type="caution">
    <text evidence="4">The sequence shown here is derived from an EMBL/GenBank/DDBJ whole genome shotgun (WGS) entry which is preliminary data.</text>
</comment>
<accession>A0ABV7UY53</accession>
<protein>
    <submittedName>
        <fullName evidence="4">Type I restriction-modification system subunit M N-terminal domain-containing protein</fullName>
    </submittedName>
</protein>
<name>A0ABV7UY53_9GAMM</name>
<organism evidence="4 5">
    <name type="scientific">Luteimonas notoginsengisoli</name>
    <dbReference type="NCBI Taxonomy" id="1578200"/>
    <lineage>
        <taxon>Bacteria</taxon>
        <taxon>Pseudomonadati</taxon>
        <taxon>Pseudomonadota</taxon>
        <taxon>Gammaproteobacteria</taxon>
        <taxon>Lysobacterales</taxon>
        <taxon>Lysobacteraceae</taxon>
        <taxon>Luteimonas</taxon>
    </lineage>
</organism>
<sequence length="78" mass="9142">MSETTLSQLEAHLWACANILRGPVDAADFKTYIFPLLFFKRICDVWDEEYDEIVDETGDEQLAWFPESHRFRQLKGTS</sequence>
<dbReference type="Proteomes" id="UP001595724">
    <property type="component" value="Unassembled WGS sequence"/>
</dbReference>
<dbReference type="InterPro" id="IPR022749">
    <property type="entry name" value="D12N6_MeTrfase_N"/>
</dbReference>
<gene>
    <name evidence="4" type="ORF">ACFOM9_15915</name>
</gene>
<dbReference type="RefSeq" id="WP_386713173.1">
    <property type="nucleotide sequence ID" value="NZ_JBHRYF010000023.1"/>
</dbReference>
<keyword evidence="5" id="KW-1185">Reference proteome</keyword>
<comment type="similarity">
    <text evidence="1">Belongs to the N(4)/N(6)-methyltransferase family.</text>
</comment>
<dbReference type="InterPro" id="IPR029063">
    <property type="entry name" value="SAM-dependent_MTases_sf"/>
</dbReference>
<reference evidence="5" key="1">
    <citation type="journal article" date="2019" name="Int. J. Syst. Evol. Microbiol.">
        <title>The Global Catalogue of Microorganisms (GCM) 10K type strain sequencing project: providing services to taxonomists for standard genome sequencing and annotation.</title>
        <authorList>
            <consortium name="The Broad Institute Genomics Platform"/>
            <consortium name="The Broad Institute Genome Sequencing Center for Infectious Disease"/>
            <person name="Wu L."/>
            <person name="Ma J."/>
        </authorList>
    </citation>
    <scope>NUCLEOTIDE SEQUENCE [LARGE SCALE GENOMIC DNA]</scope>
    <source>
        <strain evidence="5">KCTC 42211</strain>
    </source>
</reference>
<dbReference type="SUPFAM" id="SSF53335">
    <property type="entry name" value="S-adenosyl-L-methionine-dependent methyltransferases"/>
    <property type="match status" value="1"/>
</dbReference>
<feature type="domain" description="N6 adenine-specific DNA methyltransferase N-terminal" evidence="3">
    <location>
        <begin position="9"/>
        <end position="70"/>
    </location>
</feature>
<evidence type="ECO:0000256" key="2">
    <source>
        <dbReference type="ARBA" id="ARBA00022747"/>
    </source>
</evidence>
<evidence type="ECO:0000313" key="5">
    <source>
        <dbReference type="Proteomes" id="UP001595724"/>
    </source>
</evidence>
<evidence type="ECO:0000256" key="1">
    <source>
        <dbReference type="ARBA" id="ARBA00006594"/>
    </source>
</evidence>
<dbReference type="EMBL" id="JBHRYF010000023">
    <property type="protein sequence ID" value="MFC3661546.1"/>
    <property type="molecule type" value="Genomic_DNA"/>
</dbReference>
<dbReference type="InterPro" id="IPR038333">
    <property type="entry name" value="T1MK-like_N_sf"/>
</dbReference>
<dbReference type="Gene3D" id="1.20.1260.30">
    <property type="match status" value="1"/>
</dbReference>
<evidence type="ECO:0000259" key="3">
    <source>
        <dbReference type="Pfam" id="PF12161"/>
    </source>
</evidence>
<keyword evidence="2" id="KW-0680">Restriction system</keyword>
<dbReference type="Pfam" id="PF12161">
    <property type="entry name" value="HsdM_N"/>
    <property type="match status" value="1"/>
</dbReference>